<protein>
    <recommendedName>
        <fullName evidence="5">Peptidase S8/S53 domain-containing protein</fullName>
    </recommendedName>
</protein>
<reference evidence="6" key="1">
    <citation type="journal article" date="2014" name="Front. Microbiol.">
        <title>High frequency of phylogenetically diverse reductive dehalogenase-homologous genes in deep subseafloor sedimentary metagenomes.</title>
        <authorList>
            <person name="Kawai M."/>
            <person name="Futagami T."/>
            <person name="Toyoda A."/>
            <person name="Takaki Y."/>
            <person name="Nishi S."/>
            <person name="Hori S."/>
            <person name="Arai W."/>
            <person name="Tsubouchi T."/>
            <person name="Morono Y."/>
            <person name="Uchiyama I."/>
            <person name="Ito T."/>
            <person name="Fujiyama A."/>
            <person name="Inagaki F."/>
            <person name="Takami H."/>
        </authorList>
    </citation>
    <scope>NUCLEOTIDE SEQUENCE</scope>
    <source>
        <strain evidence="6">Expedition CK06-06</strain>
    </source>
</reference>
<evidence type="ECO:0000256" key="3">
    <source>
        <dbReference type="ARBA" id="ARBA00022801"/>
    </source>
</evidence>
<dbReference type="InterPro" id="IPR051048">
    <property type="entry name" value="Peptidase_S8/S53_subtilisin"/>
</dbReference>
<accession>X1U5N7</accession>
<evidence type="ECO:0000259" key="5">
    <source>
        <dbReference type="Pfam" id="PF00082"/>
    </source>
</evidence>
<feature type="non-terminal residue" evidence="6">
    <location>
        <position position="133"/>
    </location>
</feature>
<sequence length="133" mass="14029">MIGIAQAWEYGLGSPEIVVAVIDTGINYTHEDLSQNYLPIGYDFVNLDDDPMDDNFHGTACAGLIAASINNNIGIAGLANVSVFSEKVLDCLGYGSADQLAAGIYHAVDHGANILSMSLGSFENSSLVFEAIQ</sequence>
<dbReference type="InterPro" id="IPR015500">
    <property type="entry name" value="Peptidase_S8_subtilisin-rel"/>
</dbReference>
<name>X1U5N7_9ZZZZ</name>
<dbReference type="InterPro" id="IPR036852">
    <property type="entry name" value="Peptidase_S8/S53_dom_sf"/>
</dbReference>
<dbReference type="GO" id="GO:0006508">
    <property type="term" value="P:proteolysis"/>
    <property type="evidence" value="ECO:0007669"/>
    <property type="project" value="UniProtKB-KW"/>
</dbReference>
<dbReference type="AlphaFoldDB" id="X1U5N7"/>
<proteinExistence type="inferred from homology"/>
<evidence type="ECO:0000256" key="4">
    <source>
        <dbReference type="ARBA" id="ARBA00022825"/>
    </source>
</evidence>
<dbReference type="PROSITE" id="PS00136">
    <property type="entry name" value="SUBTILASE_ASP"/>
    <property type="match status" value="1"/>
</dbReference>
<dbReference type="SUPFAM" id="SSF52743">
    <property type="entry name" value="Subtilisin-like"/>
    <property type="match status" value="1"/>
</dbReference>
<dbReference type="PROSITE" id="PS51892">
    <property type="entry name" value="SUBTILASE"/>
    <property type="match status" value="1"/>
</dbReference>
<evidence type="ECO:0000256" key="1">
    <source>
        <dbReference type="ARBA" id="ARBA00011073"/>
    </source>
</evidence>
<dbReference type="Gene3D" id="3.40.50.200">
    <property type="entry name" value="Peptidase S8/S53 domain"/>
    <property type="match status" value="1"/>
</dbReference>
<dbReference type="PANTHER" id="PTHR43399:SF4">
    <property type="entry name" value="CELL WALL-ASSOCIATED PROTEASE"/>
    <property type="match status" value="1"/>
</dbReference>
<evidence type="ECO:0000256" key="2">
    <source>
        <dbReference type="ARBA" id="ARBA00022670"/>
    </source>
</evidence>
<keyword evidence="2" id="KW-0645">Protease</keyword>
<keyword evidence="4" id="KW-0720">Serine protease</keyword>
<dbReference type="GO" id="GO:0004252">
    <property type="term" value="F:serine-type endopeptidase activity"/>
    <property type="evidence" value="ECO:0007669"/>
    <property type="project" value="InterPro"/>
</dbReference>
<dbReference type="PANTHER" id="PTHR43399">
    <property type="entry name" value="SUBTILISIN-RELATED"/>
    <property type="match status" value="1"/>
</dbReference>
<organism evidence="6">
    <name type="scientific">marine sediment metagenome</name>
    <dbReference type="NCBI Taxonomy" id="412755"/>
    <lineage>
        <taxon>unclassified sequences</taxon>
        <taxon>metagenomes</taxon>
        <taxon>ecological metagenomes</taxon>
    </lineage>
</organism>
<dbReference type="PRINTS" id="PR00723">
    <property type="entry name" value="SUBTILISIN"/>
</dbReference>
<dbReference type="Pfam" id="PF00082">
    <property type="entry name" value="Peptidase_S8"/>
    <property type="match status" value="1"/>
</dbReference>
<gene>
    <name evidence="6" type="ORF">S12H4_27636</name>
</gene>
<feature type="domain" description="Peptidase S8/S53" evidence="5">
    <location>
        <begin position="16"/>
        <end position="121"/>
    </location>
</feature>
<keyword evidence="3" id="KW-0378">Hydrolase</keyword>
<evidence type="ECO:0000313" key="6">
    <source>
        <dbReference type="EMBL" id="GAI98936.1"/>
    </source>
</evidence>
<dbReference type="PROSITE" id="PS00137">
    <property type="entry name" value="SUBTILASE_HIS"/>
    <property type="match status" value="1"/>
</dbReference>
<comment type="similarity">
    <text evidence="1">Belongs to the peptidase S8 family.</text>
</comment>
<dbReference type="InterPro" id="IPR022398">
    <property type="entry name" value="Peptidase_S8_His-AS"/>
</dbReference>
<dbReference type="EMBL" id="BARW01015788">
    <property type="protein sequence ID" value="GAI98936.1"/>
    <property type="molecule type" value="Genomic_DNA"/>
</dbReference>
<dbReference type="InterPro" id="IPR023827">
    <property type="entry name" value="Peptidase_S8_Asp-AS"/>
</dbReference>
<dbReference type="InterPro" id="IPR000209">
    <property type="entry name" value="Peptidase_S8/S53_dom"/>
</dbReference>
<comment type="caution">
    <text evidence="6">The sequence shown here is derived from an EMBL/GenBank/DDBJ whole genome shotgun (WGS) entry which is preliminary data.</text>
</comment>